<evidence type="ECO:0000313" key="2">
    <source>
        <dbReference type="EMBL" id="WRO20717.1"/>
    </source>
</evidence>
<proteinExistence type="predicted"/>
<dbReference type="InterPro" id="IPR052533">
    <property type="entry name" value="WalJ/YycJ-like"/>
</dbReference>
<evidence type="ECO:0000259" key="1">
    <source>
        <dbReference type="SMART" id="SM00849"/>
    </source>
</evidence>
<gene>
    <name evidence="2" type="ORF">MFMK1_000506</name>
</gene>
<dbReference type="InterPro" id="IPR036866">
    <property type="entry name" value="RibonucZ/Hydroxyglut_hydro"/>
</dbReference>
<dbReference type="InterPro" id="IPR001279">
    <property type="entry name" value="Metallo-B-lactamas"/>
</dbReference>
<dbReference type="RefSeq" id="WP_366923603.1">
    <property type="nucleotide sequence ID" value="NZ_CP121694.1"/>
</dbReference>
<accession>A0AAU0UK05</accession>
<dbReference type="Proteomes" id="UP001329915">
    <property type="component" value="Chromosome"/>
</dbReference>
<keyword evidence="3" id="KW-1185">Reference proteome</keyword>
<name>A0AAU0UK05_9FIRM</name>
<dbReference type="KEGG" id="dbc:MFMK1_000506"/>
<dbReference type="Gene3D" id="3.60.15.10">
    <property type="entry name" value="Ribonuclease Z/Hydroxyacylglutathione hydrolase-like"/>
    <property type="match status" value="1"/>
</dbReference>
<sequence>MRFSTLFSGSSGNAIYIESDESSILVDAGLSGVRIQTALETIGRSASQLDAILVTHEHRDHICGVGVLSRRFDIPVLATKDTWTAMKSTVGKITDKNKICLGPGERKAVQDIGIDFFATSHDAVDPCGYVFSHGHERMGLLTDTGCLHEHMDEALTGCQCLVLEANHDMEMLINGPYPWHLKQRIRGNRGHLSNDAAGEALSRFVTADTCRVVLAHLSAENNLPELAMAAAVGIMEQLGRRSVSVSVAPRYQPLPLAAVGEE</sequence>
<reference evidence="2 3" key="1">
    <citation type="submission" date="2023-04" db="EMBL/GenBank/DDBJ databases">
        <authorList>
            <person name="Hsu D."/>
        </authorList>
    </citation>
    <scope>NUCLEOTIDE SEQUENCE [LARGE SCALE GENOMIC DNA]</scope>
    <source>
        <strain evidence="2 3">MK1</strain>
    </source>
</reference>
<dbReference type="EMBL" id="CP121694">
    <property type="protein sequence ID" value="WRO20717.1"/>
    <property type="molecule type" value="Genomic_DNA"/>
</dbReference>
<dbReference type="SUPFAM" id="SSF56281">
    <property type="entry name" value="Metallo-hydrolase/oxidoreductase"/>
    <property type="match status" value="1"/>
</dbReference>
<dbReference type="PANTHER" id="PTHR47619:SF1">
    <property type="entry name" value="EXODEOXYRIBONUCLEASE WALJ"/>
    <property type="match status" value="1"/>
</dbReference>
<protein>
    <submittedName>
        <fullName evidence="2">MBL fold metallo-hydrolase</fullName>
    </submittedName>
</protein>
<dbReference type="SMART" id="SM00849">
    <property type="entry name" value="Lactamase_B"/>
    <property type="match status" value="1"/>
</dbReference>
<dbReference type="PANTHER" id="PTHR47619">
    <property type="entry name" value="METALLO-HYDROLASE YYCJ-RELATED"/>
    <property type="match status" value="1"/>
</dbReference>
<feature type="domain" description="Metallo-beta-lactamase" evidence="1">
    <location>
        <begin position="11"/>
        <end position="191"/>
    </location>
</feature>
<dbReference type="AlphaFoldDB" id="A0AAU0UK05"/>
<evidence type="ECO:0000313" key="3">
    <source>
        <dbReference type="Proteomes" id="UP001329915"/>
    </source>
</evidence>
<organism evidence="2 3">
    <name type="scientific">Metallumcola ferriviriculae</name>
    <dbReference type="NCBI Taxonomy" id="3039180"/>
    <lineage>
        <taxon>Bacteria</taxon>
        <taxon>Bacillati</taxon>
        <taxon>Bacillota</taxon>
        <taxon>Clostridia</taxon>
        <taxon>Neomoorellales</taxon>
        <taxon>Desulfitibacteraceae</taxon>
        <taxon>Metallumcola</taxon>
    </lineage>
</organism>
<dbReference type="Pfam" id="PF12706">
    <property type="entry name" value="Lactamase_B_2"/>
    <property type="match status" value="1"/>
</dbReference>